<feature type="compositionally biased region" description="Polar residues" evidence="1">
    <location>
        <begin position="29"/>
        <end position="50"/>
    </location>
</feature>
<dbReference type="AlphaFoldDB" id="A0A644Z1P9"/>
<sequence length="50" mass="5513">MNDKIRDPEQNSNGEKMMWAKPELEELSFANTKSGDSSHPVEFSSTAGPS</sequence>
<accession>A0A644Z1P9</accession>
<reference evidence="2" key="1">
    <citation type="submission" date="2019-08" db="EMBL/GenBank/DDBJ databases">
        <authorList>
            <person name="Kucharzyk K."/>
            <person name="Murdoch R.W."/>
            <person name="Higgins S."/>
            <person name="Loffler F."/>
        </authorList>
    </citation>
    <scope>NUCLEOTIDE SEQUENCE</scope>
</reference>
<organism evidence="2">
    <name type="scientific">bioreactor metagenome</name>
    <dbReference type="NCBI Taxonomy" id="1076179"/>
    <lineage>
        <taxon>unclassified sequences</taxon>
        <taxon>metagenomes</taxon>
        <taxon>ecological metagenomes</taxon>
    </lineage>
</organism>
<feature type="region of interest" description="Disordered" evidence="1">
    <location>
        <begin position="1"/>
        <end position="50"/>
    </location>
</feature>
<proteinExistence type="predicted"/>
<evidence type="ECO:0000313" key="2">
    <source>
        <dbReference type="EMBL" id="MPM34547.1"/>
    </source>
</evidence>
<gene>
    <name evidence="2" type="ORF">SDC9_81133</name>
</gene>
<dbReference type="EMBL" id="VSSQ01007007">
    <property type="protein sequence ID" value="MPM34547.1"/>
    <property type="molecule type" value="Genomic_DNA"/>
</dbReference>
<evidence type="ECO:0000256" key="1">
    <source>
        <dbReference type="SAM" id="MobiDB-lite"/>
    </source>
</evidence>
<name>A0A644Z1P9_9ZZZZ</name>
<protein>
    <submittedName>
        <fullName evidence="2">Uncharacterized protein</fullName>
    </submittedName>
</protein>
<comment type="caution">
    <text evidence="2">The sequence shown here is derived from an EMBL/GenBank/DDBJ whole genome shotgun (WGS) entry which is preliminary data.</text>
</comment>